<keyword evidence="3" id="KW-1185">Reference proteome</keyword>
<protein>
    <recommendedName>
        <fullName evidence="1">F-box domain-containing protein</fullName>
    </recommendedName>
</protein>
<dbReference type="SUPFAM" id="SSF52058">
    <property type="entry name" value="L domain-like"/>
    <property type="match status" value="1"/>
</dbReference>
<proteinExistence type="predicted"/>
<reference evidence="2 3" key="1">
    <citation type="journal article" date="2021" name="bioRxiv">
        <title>Chromosome-scale and haplotype-resolved genome assembly of a tetraploid potato cultivar.</title>
        <authorList>
            <person name="Sun H."/>
            <person name="Jiao W.-B."/>
            <person name="Krause K."/>
            <person name="Campoy J.A."/>
            <person name="Goel M."/>
            <person name="Folz-Donahue K."/>
            <person name="Kukat C."/>
            <person name="Huettel B."/>
            <person name="Schneeberger K."/>
        </authorList>
    </citation>
    <scope>NUCLEOTIDE SEQUENCE [LARGE SCALE GENOMIC DNA]</scope>
    <source>
        <strain evidence="2">SolTubOtavaFocal</strain>
        <tissue evidence="2">Leaves</tissue>
    </source>
</reference>
<dbReference type="CDD" id="cd22160">
    <property type="entry name" value="F-box_AtFBL13-like"/>
    <property type="match status" value="1"/>
</dbReference>
<dbReference type="InterPro" id="IPR032675">
    <property type="entry name" value="LRR_dom_sf"/>
</dbReference>
<sequence length="360" mass="41162">MQKGKRQKLNDIAIDGESEAPDLISKLPDEVLHSIISFLPTKEAVATSVYSKRWIFLWKSLSRLSLDLPQIKNRRSRSLTIVDKVLSSLSSNVNFFHLRHSPRTWVCSDYMLRWIEFLKTEKKLEGISLSSNEPIISSCIKWLIRSNSGEQVVRSVIPKGNIFQGRFLQFVELNEYVLIDGLPFKDCVNVKTLKLEACLLMGENTLVEILENCKELEKLTLRQCSYHSHDVCIRHQNLKLLEIFCTGEHNFCLISKSLDKLVLKNVKFYTTKSGIFCPNLRVLQTNVAWPAGGLWYNIGLSRGRCFLSIITSVLDALPTYTMTTFVGISTGISTRKRRGGENIFINRYLHCRKENQLGIA</sequence>
<dbReference type="Proteomes" id="UP000826656">
    <property type="component" value="Unassembled WGS sequence"/>
</dbReference>
<dbReference type="Gene3D" id="1.20.1280.50">
    <property type="match status" value="1"/>
</dbReference>
<evidence type="ECO:0000259" key="1">
    <source>
        <dbReference type="PROSITE" id="PS50181"/>
    </source>
</evidence>
<evidence type="ECO:0000313" key="2">
    <source>
        <dbReference type="EMBL" id="KAH0754294.1"/>
    </source>
</evidence>
<dbReference type="SUPFAM" id="SSF81383">
    <property type="entry name" value="F-box domain"/>
    <property type="match status" value="1"/>
</dbReference>
<name>A0ABQ7UR96_SOLTU</name>
<dbReference type="PANTHER" id="PTHR32212:SF373">
    <property type="entry name" value="F-BOX_LRR-REPEAT PROTEIN 25-LIKE"/>
    <property type="match status" value="1"/>
</dbReference>
<accession>A0ABQ7UR96</accession>
<dbReference type="InterPro" id="IPR036047">
    <property type="entry name" value="F-box-like_dom_sf"/>
</dbReference>
<feature type="domain" description="F-box" evidence="1">
    <location>
        <begin position="21"/>
        <end position="68"/>
    </location>
</feature>
<dbReference type="InterPro" id="IPR001810">
    <property type="entry name" value="F-box_dom"/>
</dbReference>
<comment type="caution">
    <text evidence="2">The sequence shown here is derived from an EMBL/GenBank/DDBJ whole genome shotgun (WGS) entry which is preliminary data.</text>
</comment>
<evidence type="ECO:0000313" key="3">
    <source>
        <dbReference type="Proteomes" id="UP000826656"/>
    </source>
</evidence>
<dbReference type="PANTHER" id="PTHR32212">
    <property type="entry name" value="CYCLIN-LIKE F-BOX"/>
    <property type="match status" value="1"/>
</dbReference>
<dbReference type="PROSITE" id="PS50181">
    <property type="entry name" value="FBOX"/>
    <property type="match status" value="1"/>
</dbReference>
<organism evidence="2 3">
    <name type="scientific">Solanum tuberosum</name>
    <name type="common">Potato</name>
    <dbReference type="NCBI Taxonomy" id="4113"/>
    <lineage>
        <taxon>Eukaryota</taxon>
        <taxon>Viridiplantae</taxon>
        <taxon>Streptophyta</taxon>
        <taxon>Embryophyta</taxon>
        <taxon>Tracheophyta</taxon>
        <taxon>Spermatophyta</taxon>
        <taxon>Magnoliopsida</taxon>
        <taxon>eudicotyledons</taxon>
        <taxon>Gunneridae</taxon>
        <taxon>Pentapetalae</taxon>
        <taxon>asterids</taxon>
        <taxon>lamiids</taxon>
        <taxon>Solanales</taxon>
        <taxon>Solanaceae</taxon>
        <taxon>Solanoideae</taxon>
        <taxon>Solaneae</taxon>
        <taxon>Solanum</taxon>
    </lineage>
</organism>
<gene>
    <name evidence="2" type="ORF">KY290_024564</name>
</gene>
<dbReference type="InterPro" id="IPR053781">
    <property type="entry name" value="F-box_AtFBL13-like"/>
</dbReference>
<dbReference type="Gene3D" id="3.80.10.10">
    <property type="entry name" value="Ribonuclease Inhibitor"/>
    <property type="match status" value="1"/>
</dbReference>
<dbReference type="EMBL" id="JAIVGD010000018">
    <property type="protein sequence ID" value="KAH0754294.1"/>
    <property type="molecule type" value="Genomic_DNA"/>
</dbReference>
<dbReference type="Pfam" id="PF00646">
    <property type="entry name" value="F-box"/>
    <property type="match status" value="1"/>
</dbReference>